<dbReference type="PANTHER" id="PTHR43656:SF2">
    <property type="entry name" value="BINDING OXIDOREDUCTASE, PUTATIVE (AFU_ORTHOLOGUE AFUA_2G08260)-RELATED"/>
    <property type="match status" value="1"/>
</dbReference>
<evidence type="ECO:0000313" key="5">
    <source>
        <dbReference type="Proteomes" id="UP000519023"/>
    </source>
</evidence>
<organism evidence="4 5">
    <name type="scientific">Sphingobium psychrophilum</name>
    <dbReference type="NCBI Taxonomy" id="2728834"/>
    <lineage>
        <taxon>Bacteria</taxon>
        <taxon>Pseudomonadati</taxon>
        <taxon>Pseudomonadota</taxon>
        <taxon>Alphaproteobacteria</taxon>
        <taxon>Sphingomonadales</taxon>
        <taxon>Sphingomonadaceae</taxon>
        <taxon>Sphingobium</taxon>
    </lineage>
</organism>
<accession>A0A7X9ZTI3</accession>
<keyword evidence="1" id="KW-0285">Flavoprotein</keyword>
<dbReference type="RefSeq" id="WP_169574435.1">
    <property type="nucleotide sequence ID" value="NZ_JABBFV010000015.1"/>
</dbReference>
<keyword evidence="2" id="KW-0560">Oxidoreductase</keyword>
<evidence type="ECO:0000256" key="1">
    <source>
        <dbReference type="ARBA" id="ARBA00022630"/>
    </source>
</evidence>
<evidence type="ECO:0000313" key="4">
    <source>
        <dbReference type="EMBL" id="NML12023.1"/>
    </source>
</evidence>
<dbReference type="Pfam" id="PF00724">
    <property type="entry name" value="Oxidored_FMN"/>
    <property type="match status" value="1"/>
</dbReference>
<dbReference type="PANTHER" id="PTHR43656">
    <property type="entry name" value="BINDING OXIDOREDUCTASE, PUTATIVE (AFU_ORTHOLOGUE AFUA_2G08260)-RELATED"/>
    <property type="match status" value="1"/>
</dbReference>
<evidence type="ECO:0000259" key="3">
    <source>
        <dbReference type="Pfam" id="PF00724"/>
    </source>
</evidence>
<dbReference type="Gene3D" id="3.20.20.70">
    <property type="entry name" value="Aldolase class I"/>
    <property type="match status" value="1"/>
</dbReference>
<dbReference type="EMBL" id="JABBFV010000015">
    <property type="protein sequence ID" value="NML12023.1"/>
    <property type="molecule type" value="Genomic_DNA"/>
</dbReference>
<dbReference type="CDD" id="cd04733">
    <property type="entry name" value="OYE_like_2_FMN"/>
    <property type="match status" value="1"/>
</dbReference>
<proteinExistence type="predicted"/>
<dbReference type="InterPro" id="IPR013785">
    <property type="entry name" value="Aldolase_TIM"/>
</dbReference>
<dbReference type="GO" id="GO:0010181">
    <property type="term" value="F:FMN binding"/>
    <property type="evidence" value="ECO:0007669"/>
    <property type="project" value="InterPro"/>
</dbReference>
<reference evidence="4 5" key="1">
    <citation type="submission" date="2020-04" db="EMBL/GenBank/DDBJ databases">
        <title>Sphingobium sp. AR-3-1 isolated from Arctic soil.</title>
        <authorList>
            <person name="Dahal R.H."/>
            <person name="Chaudhary D.K."/>
        </authorList>
    </citation>
    <scope>NUCLEOTIDE SEQUENCE [LARGE SCALE GENOMIC DNA]</scope>
    <source>
        <strain evidence="4 5">AR-3-1</strain>
    </source>
</reference>
<protein>
    <submittedName>
        <fullName evidence="4">NADH:flavin oxidoreductase/NADH oxidase family protein</fullName>
    </submittedName>
</protein>
<comment type="caution">
    <text evidence="4">The sequence shown here is derived from an EMBL/GenBank/DDBJ whole genome shotgun (WGS) entry which is preliminary data.</text>
</comment>
<name>A0A7X9ZTI3_9SPHN</name>
<evidence type="ECO:0000256" key="2">
    <source>
        <dbReference type="ARBA" id="ARBA00023002"/>
    </source>
</evidence>
<dbReference type="SUPFAM" id="SSF51395">
    <property type="entry name" value="FMN-linked oxidoreductases"/>
    <property type="match status" value="1"/>
</dbReference>
<sequence>MPPALTDPLTLPCGTVLKNRIVKGAMTEGMGTPDNRATDDHAALYGRWARGGAGLLLTGNVQIDRRFVERPGNVAIDGNGGLEQLAAYAAAGRENGAHIWMQINHPGRQAGTSPDTFVAPSAMPLVGGAGMCRALNVGEIHDIQRRFVHVALTARDTGFTGVQVHAAHGYLLSQFLSPLTNKRDDDWGGSLENRARLLLDIVSAIRAATGPDFPVSVKLNSADFQKGGLTEEESIQIVHWLCAAGIDLLEISGGSYESQVMVGREQDGTLLKKASTIAREAYFLDFAARLRPHVSVPLAVTGGFRSRAAMAQALETAALDAVGIARPLCLDASLIDALLEGRIDRLPSPDDQPGTAAQATIAYYFNQIRRLATGDPIETDIDWQAQLDQHTAYDAALTQRYLATFAS</sequence>
<gene>
    <name evidence="4" type="ORF">HHL08_18050</name>
</gene>
<keyword evidence="5" id="KW-1185">Reference proteome</keyword>
<dbReference type="GO" id="GO:0016491">
    <property type="term" value="F:oxidoreductase activity"/>
    <property type="evidence" value="ECO:0007669"/>
    <property type="project" value="UniProtKB-KW"/>
</dbReference>
<dbReference type="Proteomes" id="UP000519023">
    <property type="component" value="Unassembled WGS sequence"/>
</dbReference>
<dbReference type="InterPro" id="IPR001155">
    <property type="entry name" value="OxRdtase_FMN_N"/>
</dbReference>
<dbReference type="AlphaFoldDB" id="A0A7X9ZTI3"/>
<feature type="domain" description="NADH:flavin oxidoreductase/NADH oxidase N-terminal" evidence="3">
    <location>
        <begin position="7"/>
        <end position="342"/>
    </location>
</feature>
<dbReference type="InterPro" id="IPR051799">
    <property type="entry name" value="NADH_flavin_oxidoreductase"/>
</dbReference>